<protein>
    <recommendedName>
        <fullName evidence="2">COR domain-containing protein</fullName>
    </recommendedName>
</protein>
<dbReference type="Gene3D" id="1.10.10.10">
    <property type="entry name" value="Winged helix-like DNA-binding domain superfamily/Winged helix DNA-binding domain"/>
    <property type="match status" value="1"/>
</dbReference>
<feature type="domain" description="COR" evidence="2">
    <location>
        <begin position="2"/>
        <end position="149"/>
    </location>
</feature>
<organism evidence="3 4">
    <name type="scientific">Mytilus edulis</name>
    <name type="common">Blue mussel</name>
    <dbReference type="NCBI Taxonomy" id="6550"/>
    <lineage>
        <taxon>Eukaryota</taxon>
        <taxon>Metazoa</taxon>
        <taxon>Spiralia</taxon>
        <taxon>Lophotrochozoa</taxon>
        <taxon>Mollusca</taxon>
        <taxon>Bivalvia</taxon>
        <taxon>Autobranchia</taxon>
        <taxon>Pteriomorphia</taxon>
        <taxon>Mytilida</taxon>
        <taxon>Mytiloidea</taxon>
        <taxon>Mytilidae</taxon>
        <taxon>Mytilinae</taxon>
        <taxon>Mytilus</taxon>
    </lineage>
</organism>
<dbReference type="OrthoDB" id="5962960at2759"/>
<keyword evidence="4" id="KW-1185">Reference proteome</keyword>
<evidence type="ECO:0000259" key="2">
    <source>
        <dbReference type="Pfam" id="PF16095"/>
    </source>
</evidence>
<name>A0A8S3VGR1_MYTED</name>
<sequence length="155" mass="18411">MPTKFVPLELQLAKRVVEKKKIVTIEELNDMNNQNEKMSLDSEQLKLFLKINHALGKLIYFDETGLRDKVIIDPVFLVHVLRSIVTEEQFWPKSLLEIFKALKETGKLMKKDLFEIWKQDGFRYILEHKDYIVEMLVHLDILCRQKDDENGAEFF</sequence>
<accession>A0A8S3VGR1</accession>
<reference evidence="3" key="1">
    <citation type="submission" date="2021-03" db="EMBL/GenBank/DDBJ databases">
        <authorList>
            <person name="Bekaert M."/>
        </authorList>
    </citation>
    <scope>NUCLEOTIDE SEQUENCE</scope>
</reference>
<dbReference type="AlphaFoldDB" id="A0A8S3VGR1"/>
<evidence type="ECO:0000313" key="4">
    <source>
        <dbReference type="Proteomes" id="UP000683360"/>
    </source>
</evidence>
<dbReference type="InterPro" id="IPR036388">
    <property type="entry name" value="WH-like_DNA-bd_sf"/>
</dbReference>
<dbReference type="EMBL" id="CAJPWZ010003302">
    <property type="protein sequence ID" value="CAG2256356.1"/>
    <property type="molecule type" value="Genomic_DNA"/>
</dbReference>
<proteinExistence type="predicted"/>
<dbReference type="InterPro" id="IPR032171">
    <property type="entry name" value="COR-A"/>
</dbReference>
<keyword evidence="1" id="KW-0677">Repeat</keyword>
<dbReference type="Proteomes" id="UP000683360">
    <property type="component" value="Unassembled WGS sequence"/>
</dbReference>
<dbReference type="Pfam" id="PF16095">
    <property type="entry name" value="COR-A"/>
    <property type="match status" value="1"/>
</dbReference>
<evidence type="ECO:0000313" key="3">
    <source>
        <dbReference type="EMBL" id="CAG2256356.1"/>
    </source>
</evidence>
<gene>
    <name evidence="3" type="ORF">MEDL_67689</name>
</gene>
<evidence type="ECO:0000256" key="1">
    <source>
        <dbReference type="ARBA" id="ARBA00022737"/>
    </source>
</evidence>
<comment type="caution">
    <text evidence="3">The sequence shown here is derived from an EMBL/GenBank/DDBJ whole genome shotgun (WGS) entry which is preliminary data.</text>
</comment>